<keyword evidence="4" id="KW-0067">ATP-binding</keyword>
<protein>
    <submittedName>
        <fullName evidence="7">3-HPA:AMP ligase</fullName>
    </submittedName>
</protein>
<dbReference type="InterPro" id="IPR000873">
    <property type="entry name" value="AMP-dep_synth/lig_dom"/>
</dbReference>
<dbReference type="PANTHER" id="PTHR43201:SF5">
    <property type="entry name" value="MEDIUM-CHAIN ACYL-COA LIGASE ACSF2, MITOCHONDRIAL"/>
    <property type="match status" value="1"/>
</dbReference>
<dbReference type="Gene3D" id="3.30.300.30">
    <property type="match status" value="1"/>
</dbReference>
<accession>A0A0M4N1U5</accession>
<sequence>MLEHCVPWPADRAERYRRDGYWRGESLVRLLADAARTHGPKTALVGAGRRIGYAELEQEVRRLAAGFRDRGIGDGDRVVVQLPNTPDFVRVCFALFTIGARPVFSLPAHRDVEIRHLCELSGAVGYVSPGLLRGFDHAALARRIRSEVPTLRHLFVCGDDPSGTADDPVVPLSEVDGDPETGDPFPVLDPSDVAFFLLSGGTTALPKLIPRTHDDYTYQVRAAGSATALTERDVYLATLPVAFNFTWGCPGVVGTLRAGGTVVFAEDPTPETCFPLIAAERVTVTSVVPSVVQLWLEGAEWLTDDLSSLRTVQIGSAKLHRNIAEQIEPTFDCRLQQVFGMAEGLCTFTRDDDPAETVLATQGRPISPADEIRIVDEEGKELPAGEIGELLARGPYTLQGYYRAPEHNARAFTDDGFYRSGDLARLTDNGDLVIEGRIKDVIIRGGDKVSAAEVEGHLQALEGVARAAVVPVPDDFLGERTCACLVRAEGAEEMLLPELKRAMQARGLAEYKLPDRLVYLEELPLTGLGKTDKKALAALLRGETPAEAGAFVPARDRTG</sequence>
<dbReference type="GO" id="GO:0005524">
    <property type="term" value="F:ATP binding"/>
    <property type="evidence" value="ECO:0007669"/>
    <property type="project" value="UniProtKB-KW"/>
</dbReference>
<dbReference type="InterPro" id="IPR025110">
    <property type="entry name" value="AMP-bd_C"/>
</dbReference>
<organism evidence="7">
    <name type="scientific">Streptomyces sp. NRRL 12068</name>
    <dbReference type="NCBI Taxonomy" id="1715678"/>
    <lineage>
        <taxon>Bacteria</taxon>
        <taxon>Bacillati</taxon>
        <taxon>Actinomycetota</taxon>
        <taxon>Actinomycetes</taxon>
        <taxon>Kitasatosporales</taxon>
        <taxon>Streptomycetaceae</taxon>
        <taxon>Streptomyces</taxon>
    </lineage>
</organism>
<dbReference type="GO" id="GO:0031956">
    <property type="term" value="F:medium-chain fatty acid-CoA ligase activity"/>
    <property type="evidence" value="ECO:0007669"/>
    <property type="project" value="TreeGrafter"/>
</dbReference>
<evidence type="ECO:0000259" key="5">
    <source>
        <dbReference type="Pfam" id="PF00501"/>
    </source>
</evidence>
<feature type="domain" description="AMP-binding enzyme C-terminal" evidence="6">
    <location>
        <begin position="453"/>
        <end position="530"/>
    </location>
</feature>
<dbReference type="Pfam" id="PF00501">
    <property type="entry name" value="AMP-binding"/>
    <property type="match status" value="1"/>
</dbReference>
<dbReference type="Gene3D" id="3.40.50.980">
    <property type="match status" value="2"/>
</dbReference>
<dbReference type="GO" id="GO:0006631">
    <property type="term" value="P:fatty acid metabolic process"/>
    <property type="evidence" value="ECO:0007669"/>
    <property type="project" value="TreeGrafter"/>
</dbReference>
<dbReference type="Gene3D" id="2.30.38.10">
    <property type="entry name" value="Luciferase, Domain 3"/>
    <property type="match status" value="1"/>
</dbReference>
<proteinExistence type="inferred from homology"/>
<evidence type="ECO:0000259" key="6">
    <source>
        <dbReference type="Pfam" id="PF13193"/>
    </source>
</evidence>
<reference evidence="7" key="1">
    <citation type="journal article" date="2015" name="Chem. Biol.">
        <title>Characterization of the Biosynthetic Gene Cluster for Benzoxazole Antibiotics A33853 Reveals Unusual Assembly Logic.</title>
        <authorList>
            <person name="Lv M."/>
            <person name="Zhao J."/>
            <person name="Deng Z."/>
            <person name="Yu Y."/>
        </authorList>
    </citation>
    <scope>NUCLEOTIDE SEQUENCE</scope>
    <source>
        <strain evidence="7">NRRL 12068</strain>
    </source>
</reference>
<dbReference type="AlphaFoldDB" id="A0A0M4N1U5"/>
<dbReference type="Pfam" id="PF13193">
    <property type="entry name" value="AMP-binding_C"/>
    <property type="match status" value="1"/>
</dbReference>
<evidence type="ECO:0000256" key="3">
    <source>
        <dbReference type="ARBA" id="ARBA00022741"/>
    </source>
</evidence>
<dbReference type="InterPro" id="IPR045851">
    <property type="entry name" value="AMP-bd_C_sf"/>
</dbReference>
<evidence type="ECO:0000256" key="4">
    <source>
        <dbReference type="ARBA" id="ARBA00022840"/>
    </source>
</evidence>
<dbReference type="SUPFAM" id="SSF56801">
    <property type="entry name" value="Acetyl-CoA synthetase-like"/>
    <property type="match status" value="1"/>
</dbReference>
<evidence type="ECO:0000313" key="7">
    <source>
        <dbReference type="EMBL" id="ALE27504.1"/>
    </source>
</evidence>
<keyword evidence="2 7" id="KW-0436">Ligase</keyword>
<gene>
    <name evidence="7" type="primary">bomL</name>
</gene>
<comment type="similarity">
    <text evidence="1">Belongs to the ATP-dependent AMP-binding enzyme family.</text>
</comment>
<dbReference type="PANTHER" id="PTHR43201">
    <property type="entry name" value="ACYL-COA SYNTHETASE"/>
    <property type="match status" value="1"/>
</dbReference>
<name>A0A0M4N1U5_9ACTN</name>
<dbReference type="FunFam" id="2.30.38.10:FF:000003">
    <property type="entry name" value="Vibriobactin-specific 2,3-dihydroxybenzoate-AMP ligase"/>
    <property type="match status" value="1"/>
</dbReference>
<dbReference type="EMBL" id="KR476659">
    <property type="protein sequence ID" value="ALE27504.1"/>
    <property type="molecule type" value="Genomic_DNA"/>
</dbReference>
<evidence type="ECO:0000256" key="1">
    <source>
        <dbReference type="ARBA" id="ARBA00006432"/>
    </source>
</evidence>
<feature type="domain" description="AMP-dependent synthetase/ligase" evidence="5">
    <location>
        <begin position="32"/>
        <end position="402"/>
    </location>
</feature>
<evidence type="ECO:0000256" key="2">
    <source>
        <dbReference type="ARBA" id="ARBA00022598"/>
    </source>
</evidence>
<keyword evidence="3" id="KW-0547">Nucleotide-binding</keyword>